<dbReference type="CDD" id="cd02516">
    <property type="entry name" value="CDP-ME_synthetase"/>
    <property type="match status" value="1"/>
</dbReference>
<evidence type="ECO:0000256" key="12">
    <source>
        <dbReference type="ARBA" id="ARBA00023239"/>
    </source>
</evidence>
<dbReference type="HAMAP" id="MF_00108">
    <property type="entry name" value="IspD"/>
    <property type="match status" value="1"/>
</dbReference>
<dbReference type="AlphaFoldDB" id="A0A927BSR3"/>
<dbReference type="Pfam" id="PF02542">
    <property type="entry name" value="YgbB"/>
    <property type="match status" value="1"/>
</dbReference>
<comment type="function">
    <text evidence="14">Bifunctional enzyme that catalyzes the formation of 4-diphosphocytidyl-2-C-methyl-D-erythritol from CTP and 2-C-methyl-D-erythritol 4-phosphate (MEP) (IspD), and catalyzes the conversion of 4-diphosphocytidyl-2-C-methyl-D-erythritol 2-phosphate (CDP-ME2P) to 2-C-methyl-D-erythritol 2,4-cyclodiphosphate (ME-CPP) with a corresponding release of cytidine 5-monophosphate (CMP) (IspF).</text>
</comment>
<dbReference type="InterPro" id="IPR020555">
    <property type="entry name" value="MECDP_synthase_CS"/>
</dbReference>
<evidence type="ECO:0000256" key="8">
    <source>
        <dbReference type="ARBA" id="ARBA00022679"/>
    </source>
</evidence>
<feature type="site" description="Transition state stabilizer" evidence="14">
    <location>
        <position position="280"/>
    </location>
</feature>
<dbReference type="EC" id="2.7.7.60" evidence="14"/>
<evidence type="ECO:0000313" key="17">
    <source>
        <dbReference type="Proteomes" id="UP000621560"/>
    </source>
</evidence>
<evidence type="ECO:0000256" key="7">
    <source>
        <dbReference type="ARBA" id="ARBA00009789"/>
    </source>
</evidence>
<feature type="binding site" evidence="14">
    <location>
        <begin position="346"/>
        <end position="352"/>
    </location>
    <ligand>
        <name>4-CDP-2-C-methyl-D-erythritol 2-phosphate</name>
        <dbReference type="ChEBI" id="CHEBI:57919"/>
    </ligand>
</feature>
<dbReference type="SUPFAM" id="SSF53448">
    <property type="entry name" value="Nucleotide-diphospho-sugar transferases"/>
    <property type="match status" value="1"/>
</dbReference>
<dbReference type="GO" id="GO:0019288">
    <property type="term" value="P:isopentenyl diphosphate biosynthetic process, methylerythritol 4-phosphate pathway"/>
    <property type="evidence" value="ECO:0007669"/>
    <property type="project" value="UniProtKB-UniRule"/>
</dbReference>
<dbReference type="PANTHER" id="PTHR43181">
    <property type="entry name" value="2-C-METHYL-D-ERYTHRITOL 2,4-CYCLODIPHOSPHATE SYNTHASE, CHLOROPLASTIC"/>
    <property type="match status" value="1"/>
</dbReference>
<evidence type="ECO:0000256" key="4">
    <source>
        <dbReference type="ARBA" id="ARBA00004709"/>
    </source>
</evidence>
<evidence type="ECO:0000256" key="3">
    <source>
        <dbReference type="ARBA" id="ARBA00001968"/>
    </source>
</evidence>
<comment type="pathway">
    <text evidence="5 14">Isoprenoid biosynthesis; isopentenyl diphosphate biosynthesis via DXP pathway; isopentenyl diphosphate from 1-deoxy-D-xylulose 5-phosphate: step 2/6.</text>
</comment>
<dbReference type="GO" id="GO:0046872">
    <property type="term" value="F:metal ion binding"/>
    <property type="evidence" value="ECO:0007669"/>
    <property type="project" value="UniProtKB-KW"/>
</dbReference>
<evidence type="ECO:0000259" key="15">
    <source>
        <dbReference type="Pfam" id="PF02542"/>
    </source>
</evidence>
<dbReference type="EC" id="4.6.1.12" evidence="14"/>
<evidence type="ECO:0000256" key="1">
    <source>
        <dbReference type="ARBA" id="ARBA00000200"/>
    </source>
</evidence>
<keyword evidence="8 14" id="KW-0808">Transferase</keyword>
<dbReference type="FunFam" id="3.30.1330.50:FF:000001">
    <property type="entry name" value="2-C-methyl-D-erythritol 2,4-cyclodiphosphate synthase"/>
    <property type="match status" value="1"/>
</dbReference>
<comment type="cofactor">
    <cofactor evidence="3 14">
        <name>a divalent metal cation</name>
        <dbReference type="ChEBI" id="CHEBI:60240"/>
    </cofactor>
</comment>
<keyword evidence="9 14" id="KW-0548">Nucleotidyltransferase</keyword>
<evidence type="ECO:0000256" key="5">
    <source>
        <dbReference type="ARBA" id="ARBA00004787"/>
    </source>
</evidence>
<comment type="caution">
    <text evidence="16">The sequence shown here is derived from an EMBL/GenBank/DDBJ whole genome shotgun (WGS) entry which is preliminary data.</text>
</comment>
<accession>A0A927BSR3</accession>
<feature type="binding site" evidence="14">
    <location>
        <position position="385"/>
    </location>
    <ligand>
        <name>4-CDP-2-C-methyl-D-erythritol 2-phosphate</name>
        <dbReference type="ChEBI" id="CHEBI:57919"/>
    </ligand>
</feature>
<dbReference type="NCBIfam" id="TIGR00151">
    <property type="entry name" value="ispF"/>
    <property type="match status" value="1"/>
</dbReference>
<proteinExistence type="inferred from homology"/>
<feature type="binding site" evidence="14">
    <location>
        <position position="388"/>
    </location>
    <ligand>
        <name>4-CDP-2-C-methyl-D-erythritol 2-phosphate</name>
        <dbReference type="ChEBI" id="CHEBI:57919"/>
    </ligand>
</feature>
<gene>
    <name evidence="14" type="primary">ispDF</name>
    <name evidence="16" type="ORF">IDH44_06060</name>
</gene>
<keyword evidence="17" id="KW-1185">Reference proteome</keyword>
<feature type="binding site" evidence="14">
    <location>
        <begin position="254"/>
        <end position="256"/>
    </location>
    <ligand>
        <name>4-CDP-2-C-methyl-D-erythritol 2-phosphate</name>
        <dbReference type="ChEBI" id="CHEBI:57919"/>
    </ligand>
</feature>
<dbReference type="InterPro" id="IPR036571">
    <property type="entry name" value="MECDP_synthase_sf"/>
</dbReference>
<dbReference type="SUPFAM" id="SSF69765">
    <property type="entry name" value="IpsF-like"/>
    <property type="match status" value="1"/>
</dbReference>
<dbReference type="InterPro" id="IPR029044">
    <property type="entry name" value="Nucleotide-diphossugar_trans"/>
</dbReference>
<comment type="similarity">
    <text evidence="6">Belongs to the IspF family.</text>
</comment>
<comment type="similarity">
    <text evidence="14">In the C-terminal section; belongs to the IspF family.</text>
</comment>
<dbReference type="GO" id="GO:0016114">
    <property type="term" value="P:terpenoid biosynthetic process"/>
    <property type="evidence" value="ECO:0007669"/>
    <property type="project" value="InterPro"/>
</dbReference>
<dbReference type="GO" id="GO:0008685">
    <property type="term" value="F:2-C-methyl-D-erythritol 2,4-cyclodiphosphate synthase activity"/>
    <property type="evidence" value="ECO:0007669"/>
    <property type="project" value="UniProtKB-UniRule"/>
</dbReference>
<dbReference type="InterPro" id="IPR003526">
    <property type="entry name" value="MECDP_synthase"/>
</dbReference>
<dbReference type="FunFam" id="3.90.550.10:FF:000003">
    <property type="entry name" value="2-C-methyl-D-erythritol 4-phosphate cytidylyltransferase"/>
    <property type="match status" value="1"/>
</dbReference>
<feature type="binding site" evidence="14">
    <location>
        <begin position="302"/>
        <end position="304"/>
    </location>
    <ligand>
        <name>4-CDP-2-C-methyl-D-erythritol 2-phosphate</name>
        <dbReference type="ChEBI" id="CHEBI:57919"/>
    </ligand>
</feature>
<evidence type="ECO:0000256" key="13">
    <source>
        <dbReference type="ARBA" id="ARBA00023268"/>
    </source>
</evidence>
<feature type="site" description="Transition state stabilizer" evidence="14">
    <location>
        <position position="379"/>
    </location>
</feature>
<feature type="binding site" evidence="14">
    <location>
        <position position="288"/>
    </location>
    <ligand>
        <name>a divalent metal cation</name>
        <dbReference type="ChEBI" id="CHEBI:60240"/>
    </ligand>
</feature>
<feature type="region of interest" description="2-C-methyl-D-erythritol 4-phosphate cytidylyltransferase" evidence="14">
    <location>
        <begin position="1"/>
        <end position="247"/>
    </location>
</feature>
<dbReference type="PANTHER" id="PTHR43181:SF1">
    <property type="entry name" value="2-C-METHYL-D-ERYTHRITOL 2,4-CYCLODIPHOSPHATE SYNTHASE, CHLOROPLASTIC"/>
    <property type="match status" value="1"/>
</dbReference>
<name>A0A927BSR3_9BACL</name>
<dbReference type="InterPro" id="IPR034683">
    <property type="entry name" value="IspD/TarI"/>
</dbReference>
<comment type="pathway">
    <text evidence="4 14">Isoprenoid biosynthesis; isopentenyl diphosphate biosynthesis via DXP pathway; isopentenyl diphosphate from 1-deoxy-D-xylulose 5-phosphate: step 4/6.</text>
</comment>
<dbReference type="Pfam" id="PF01128">
    <property type="entry name" value="IspD"/>
    <property type="match status" value="1"/>
</dbReference>
<feature type="domain" description="2-C-methyl-D-erythritol 2,4-cyclodiphosphate synthase" evidence="15">
    <location>
        <begin position="247"/>
        <end position="400"/>
    </location>
</feature>
<comment type="catalytic activity">
    <reaction evidence="2 14">
        <text>2-C-methyl-D-erythritol 4-phosphate + CTP + H(+) = 4-CDP-2-C-methyl-D-erythritol + diphosphate</text>
        <dbReference type="Rhea" id="RHEA:13429"/>
        <dbReference type="ChEBI" id="CHEBI:15378"/>
        <dbReference type="ChEBI" id="CHEBI:33019"/>
        <dbReference type="ChEBI" id="CHEBI:37563"/>
        <dbReference type="ChEBI" id="CHEBI:57823"/>
        <dbReference type="ChEBI" id="CHEBI:58262"/>
        <dbReference type="EC" id="2.7.7.60"/>
    </reaction>
</comment>
<comment type="catalytic activity">
    <reaction evidence="1 14">
        <text>4-CDP-2-C-methyl-D-erythritol 2-phosphate = 2-C-methyl-D-erythritol 2,4-cyclic diphosphate + CMP</text>
        <dbReference type="Rhea" id="RHEA:23864"/>
        <dbReference type="ChEBI" id="CHEBI:57919"/>
        <dbReference type="ChEBI" id="CHEBI:58483"/>
        <dbReference type="ChEBI" id="CHEBI:60377"/>
        <dbReference type="EC" id="4.6.1.12"/>
    </reaction>
</comment>
<dbReference type="PROSITE" id="PS01295">
    <property type="entry name" value="ISPD"/>
    <property type="match status" value="1"/>
</dbReference>
<keyword evidence="11 14" id="KW-0414">Isoprene biosynthesis</keyword>
<feature type="region of interest" description="2-C-methyl-D-erythritol 2,4-cyclodiphosphate synthase" evidence="14">
    <location>
        <begin position="248"/>
        <end position="405"/>
    </location>
</feature>
<feature type="binding site" evidence="14">
    <location>
        <position position="256"/>
    </location>
    <ligand>
        <name>a divalent metal cation</name>
        <dbReference type="ChEBI" id="CHEBI:60240"/>
    </ligand>
</feature>
<dbReference type="Proteomes" id="UP000621560">
    <property type="component" value="Unassembled WGS sequence"/>
</dbReference>
<comment type="similarity">
    <text evidence="14">In the N-terminal section; belongs to the IspD/TarI cytidylyltransferase family. IspD subfamily.</text>
</comment>
<feature type="site" description="Transition state stabilizer" evidence="14">
    <location>
        <position position="25"/>
    </location>
</feature>
<evidence type="ECO:0000256" key="14">
    <source>
        <dbReference type="HAMAP-Rule" id="MF_01520"/>
    </source>
</evidence>
<keyword evidence="12 14" id="KW-0456">Lyase</keyword>
<evidence type="ECO:0000256" key="10">
    <source>
        <dbReference type="ARBA" id="ARBA00022723"/>
    </source>
</evidence>
<evidence type="ECO:0000256" key="9">
    <source>
        <dbReference type="ARBA" id="ARBA00022695"/>
    </source>
</evidence>
<sequence>MDKQAWGAVVVAAGRGTRMGTPVSKQYLELLGKPVLLHTLAIFERMPEITEIALVVGEGDRARCAAWSADEGLTKLRYVLAGGAERQDSVRIGAQALTTPWVLVHDGVRPLVSEAAVRRCCQAAQARGAAVLAVPVKDTIKQVDEAGTIIATPDRRSLWAIQTPQAFRRADLQEAHTRALRDGFVGTDDAAAVERMGIPVAVAEGEYTNLKITTPEDLPLAALWLDEAARAAADGDTAKTIGGQGMIRIGQGYDVHQLVEDRPLIVGGVTIPHELGLLGHSDADVLLHAVADAVLGALALGDIGRHFPDTDEAFKDADSLHLLERVWSMARERGYRLGNVDAVIIAQRPKMAPHIPQMVDKIAGALGGDASCVNVKATTTERLGFAGRGEGIAAQAVVCLIRDMV</sequence>
<dbReference type="Gene3D" id="3.90.550.10">
    <property type="entry name" value="Spore Coat Polysaccharide Biosynthesis Protein SpsA, Chain A"/>
    <property type="match status" value="1"/>
</dbReference>
<evidence type="ECO:0000313" key="16">
    <source>
        <dbReference type="EMBL" id="MBD2844748.1"/>
    </source>
</evidence>
<dbReference type="InterPro" id="IPR026596">
    <property type="entry name" value="IspD/F"/>
</dbReference>
<evidence type="ECO:0000256" key="2">
    <source>
        <dbReference type="ARBA" id="ARBA00001282"/>
    </source>
</evidence>
<reference evidence="16" key="1">
    <citation type="submission" date="2020-09" db="EMBL/GenBank/DDBJ databases">
        <title>A novel bacterium of genus Paenibacillus, isolated from South China Sea.</title>
        <authorList>
            <person name="Huang H."/>
            <person name="Mo K."/>
            <person name="Hu Y."/>
        </authorList>
    </citation>
    <scope>NUCLEOTIDE SEQUENCE</scope>
    <source>
        <strain evidence="16">IB182496</strain>
    </source>
</reference>
<keyword evidence="10 14" id="KW-0479">Metal-binding</keyword>
<dbReference type="InterPro" id="IPR001228">
    <property type="entry name" value="IspD"/>
</dbReference>
<evidence type="ECO:0000256" key="11">
    <source>
        <dbReference type="ARBA" id="ARBA00023229"/>
    </source>
</evidence>
<dbReference type="InterPro" id="IPR018294">
    <property type="entry name" value="ISPD_synthase_CS"/>
</dbReference>
<dbReference type="CDD" id="cd00554">
    <property type="entry name" value="MECDP_synthase"/>
    <property type="match status" value="1"/>
</dbReference>
<feature type="binding site" evidence="14">
    <location>
        <begin position="280"/>
        <end position="281"/>
    </location>
    <ligand>
        <name>4-CDP-2-C-methyl-D-erythritol 2-phosphate</name>
        <dbReference type="ChEBI" id="CHEBI:57919"/>
    </ligand>
</feature>
<dbReference type="NCBIfam" id="TIGR00453">
    <property type="entry name" value="ispD"/>
    <property type="match status" value="1"/>
</dbReference>
<feature type="site" description="Positions MEP for the nucleophilic attack" evidence="14">
    <location>
        <position position="211"/>
    </location>
</feature>
<dbReference type="HAMAP" id="MF_00107">
    <property type="entry name" value="IspF"/>
    <property type="match status" value="1"/>
</dbReference>
<comment type="similarity">
    <text evidence="7">Belongs to the IspD/TarI cytidylyltransferase family. IspD subfamily.</text>
</comment>
<evidence type="ECO:0000256" key="6">
    <source>
        <dbReference type="ARBA" id="ARBA00008480"/>
    </source>
</evidence>
<dbReference type="Gene3D" id="3.30.1330.50">
    <property type="entry name" value="2-C-methyl-D-erythritol 2,4-cyclodiphosphate synthase"/>
    <property type="match status" value="1"/>
</dbReference>
<feature type="binding site" evidence="14">
    <location>
        <position position="254"/>
    </location>
    <ligand>
        <name>a divalent metal cation</name>
        <dbReference type="ChEBI" id="CHEBI:60240"/>
    </ligand>
</feature>
<feature type="site" description="Positions MEP for the nucleophilic attack" evidence="14">
    <location>
        <position position="155"/>
    </location>
</feature>
<protein>
    <recommendedName>
        <fullName evidence="14">Bifunctional enzyme IspD/IspF</fullName>
    </recommendedName>
    <domain>
        <recommendedName>
            <fullName evidence="14">2-C-methyl-D-erythritol 4-phosphate cytidylyltransferase</fullName>
            <ecNumber evidence="14">2.7.7.60</ecNumber>
        </recommendedName>
        <alternativeName>
            <fullName evidence="14">4-diphosphocytidyl-2C-methyl-D-erythritol synthase</fullName>
        </alternativeName>
        <alternativeName>
            <fullName evidence="14">MEP cytidylyltransferase</fullName>
            <shortName evidence="14">MCT</shortName>
        </alternativeName>
    </domain>
    <domain>
        <recommendedName>
            <fullName evidence="14">2-C-methyl-D-erythritol 2,4-cyclodiphosphate synthase</fullName>
            <shortName evidence="14">MECDP-synthase</shortName>
            <shortName evidence="14">MECPP-synthase</shortName>
            <shortName evidence="14">MECPS</shortName>
            <ecNumber evidence="14">4.6.1.12</ecNumber>
        </recommendedName>
    </domain>
</protein>
<organism evidence="16 17">
    <name type="scientific">Paenibacillus sabuli</name>
    <dbReference type="NCBI Taxonomy" id="2772509"/>
    <lineage>
        <taxon>Bacteria</taxon>
        <taxon>Bacillati</taxon>
        <taxon>Bacillota</taxon>
        <taxon>Bacilli</taxon>
        <taxon>Bacillales</taxon>
        <taxon>Paenibacillaceae</taxon>
        <taxon>Paenibacillus</taxon>
    </lineage>
</organism>
<dbReference type="EMBL" id="JACXIZ010000012">
    <property type="protein sequence ID" value="MBD2844748.1"/>
    <property type="molecule type" value="Genomic_DNA"/>
</dbReference>
<dbReference type="PROSITE" id="PS01350">
    <property type="entry name" value="ISPF"/>
    <property type="match status" value="1"/>
</dbReference>
<feature type="binding site" evidence="14">
    <location>
        <begin position="307"/>
        <end position="311"/>
    </location>
    <ligand>
        <name>4-CDP-2-C-methyl-D-erythritol 2-phosphate</name>
        <dbReference type="ChEBI" id="CHEBI:57919"/>
    </ligand>
</feature>
<dbReference type="GO" id="GO:0050518">
    <property type="term" value="F:2-C-methyl-D-erythritol 4-phosphate cytidylyltransferase activity"/>
    <property type="evidence" value="ECO:0007669"/>
    <property type="project" value="UniProtKB-UniRule"/>
</dbReference>
<dbReference type="HAMAP" id="MF_01520">
    <property type="entry name" value="IspDF"/>
    <property type="match status" value="1"/>
</dbReference>
<feature type="binding site" evidence="14">
    <location>
        <begin position="378"/>
        <end position="381"/>
    </location>
    <ligand>
        <name>4-CDP-2-C-methyl-D-erythritol 2-phosphate</name>
        <dbReference type="ChEBI" id="CHEBI:57919"/>
    </ligand>
</feature>
<keyword evidence="13 14" id="KW-0511">Multifunctional enzyme</keyword>
<feature type="site" description="Transition state stabilizer" evidence="14">
    <location>
        <position position="18"/>
    </location>
</feature>